<comment type="caution">
    <text evidence="1">The sequence shown here is derived from an EMBL/GenBank/DDBJ whole genome shotgun (WGS) entry which is preliminary data.</text>
</comment>
<proteinExistence type="predicted"/>
<gene>
    <name evidence="1" type="ORF">DCHRY22_LOCUS12174</name>
</gene>
<protein>
    <submittedName>
        <fullName evidence="1">(African queen) hypothetical protein</fullName>
    </submittedName>
</protein>
<keyword evidence="2" id="KW-1185">Reference proteome</keyword>
<evidence type="ECO:0000313" key="1">
    <source>
        <dbReference type="EMBL" id="CAG9577009.1"/>
    </source>
</evidence>
<reference evidence="1" key="1">
    <citation type="submission" date="2021-09" db="EMBL/GenBank/DDBJ databases">
        <authorList>
            <person name="Martin H S."/>
        </authorList>
    </citation>
    <scope>NUCLEOTIDE SEQUENCE</scope>
</reference>
<evidence type="ECO:0000313" key="2">
    <source>
        <dbReference type="Proteomes" id="UP000789524"/>
    </source>
</evidence>
<dbReference type="AlphaFoldDB" id="A0A8J2VV01"/>
<sequence length="67" mass="7552">MYGTDRKFLVIRTQFGVSLAGTVRELSVRDNRKGEDGPSYGHTFVVVIVVTSSERPLVRRLRRSIGD</sequence>
<dbReference type="Proteomes" id="UP000789524">
    <property type="component" value="Unassembled WGS sequence"/>
</dbReference>
<organism evidence="1 2">
    <name type="scientific">Danaus chrysippus</name>
    <name type="common">African queen</name>
    <dbReference type="NCBI Taxonomy" id="151541"/>
    <lineage>
        <taxon>Eukaryota</taxon>
        <taxon>Metazoa</taxon>
        <taxon>Ecdysozoa</taxon>
        <taxon>Arthropoda</taxon>
        <taxon>Hexapoda</taxon>
        <taxon>Insecta</taxon>
        <taxon>Pterygota</taxon>
        <taxon>Neoptera</taxon>
        <taxon>Endopterygota</taxon>
        <taxon>Lepidoptera</taxon>
        <taxon>Glossata</taxon>
        <taxon>Ditrysia</taxon>
        <taxon>Papilionoidea</taxon>
        <taxon>Nymphalidae</taxon>
        <taxon>Danainae</taxon>
        <taxon>Danaini</taxon>
        <taxon>Danaina</taxon>
        <taxon>Danaus</taxon>
        <taxon>Anosia</taxon>
    </lineage>
</organism>
<name>A0A8J2VV01_9NEOP</name>
<accession>A0A8J2VV01</accession>
<dbReference type="EMBL" id="CAKASE010000075">
    <property type="protein sequence ID" value="CAG9577009.1"/>
    <property type="molecule type" value="Genomic_DNA"/>
</dbReference>